<evidence type="ECO:0000313" key="2">
    <source>
        <dbReference type="Proteomes" id="UP000198748"/>
    </source>
</evidence>
<gene>
    <name evidence="1" type="ORF">SAMN04487996_11355</name>
</gene>
<organism evidence="1 2">
    <name type="scientific">Dyadobacter soli</name>
    <dbReference type="NCBI Taxonomy" id="659014"/>
    <lineage>
        <taxon>Bacteria</taxon>
        <taxon>Pseudomonadati</taxon>
        <taxon>Bacteroidota</taxon>
        <taxon>Cytophagia</taxon>
        <taxon>Cytophagales</taxon>
        <taxon>Spirosomataceae</taxon>
        <taxon>Dyadobacter</taxon>
    </lineage>
</organism>
<name>A0A1G7PLL5_9BACT</name>
<dbReference type="EMBL" id="FNAN01000013">
    <property type="protein sequence ID" value="SDF87146.1"/>
    <property type="molecule type" value="Genomic_DNA"/>
</dbReference>
<sequence>MSVSRAQILIEKLISNRLSSEELSELLAGTHDEAVQQVYSDALELYFNRLLAEESGKRRNLPD</sequence>
<proteinExistence type="predicted"/>
<dbReference type="AlphaFoldDB" id="A0A1G7PLL5"/>
<protein>
    <submittedName>
        <fullName evidence="1">Uncharacterized protein</fullName>
    </submittedName>
</protein>
<dbReference type="STRING" id="659014.SAMN04487996_11355"/>
<dbReference type="OrthoDB" id="965326at2"/>
<reference evidence="2" key="1">
    <citation type="submission" date="2016-10" db="EMBL/GenBank/DDBJ databases">
        <authorList>
            <person name="Varghese N."/>
            <person name="Submissions S."/>
        </authorList>
    </citation>
    <scope>NUCLEOTIDE SEQUENCE [LARGE SCALE GENOMIC DNA]</scope>
    <source>
        <strain evidence="2">DSM 25329</strain>
    </source>
</reference>
<dbReference type="RefSeq" id="WP_090154412.1">
    <property type="nucleotide sequence ID" value="NZ_FNAN01000013.1"/>
</dbReference>
<dbReference type="Proteomes" id="UP000198748">
    <property type="component" value="Unassembled WGS sequence"/>
</dbReference>
<evidence type="ECO:0000313" key="1">
    <source>
        <dbReference type="EMBL" id="SDF87146.1"/>
    </source>
</evidence>
<keyword evidence="2" id="KW-1185">Reference proteome</keyword>
<accession>A0A1G7PLL5</accession>